<protein>
    <recommendedName>
        <fullName evidence="5">Beta-barrel assembly complex subunit BamF</fullName>
    </recommendedName>
</protein>
<dbReference type="RefSeq" id="WP_114769531.1">
    <property type="nucleotide sequence ID" value="NZ_QQBB01000003.1"/>
</dbReference>
<feature type="signal peptide" evidence="2">
    <location>
        <begin position="1"/>
        <end position="34"/>
    </location>
</feature>
<evidence type="ECO:0000313" key="4">
    <source>
        <dbReference type="Proteomes" id="UP000254925"/>
    </source>
</evidence>
<reference evidence="3 4" key="1">
    <citation type="submission" date="2018-07" db="EMBL/GenBank/DDBJ databases">
        <title>Genomic Encyclopedia of Type Strains, Phase IV (KMG-IV): sequencing the most valuable type-strain genomes for metagenomic binning, comparative biology and taxonomic classification.</title>
        <authorList>
            <person name="Goeker M."/>
        </authorList>
    </citation>
    <scope>NUCLEOTIDE SEQUENCE [LARGE SCALE GENOMIC DNA]</scope>
    <source>
        <strain evidence="3 4">DSM 14364</strain>
    </source>
</reference>
<evidence type="ECO:0000256" key="1">
    <source>
        <dbReference type="SAM" id="MobiDB-lite"/>
    </source>
</evidence>
<gene>
    <name evidence="3" type="ORF">DES45_10354</name>
</gene>
<evidence type="ECO:0008006" key="5">
    <source>
        <dbReference type="Google" id="ProtNLM"/>
    </source>
</evidence>
<proteinExistence type="predicted"/>
<evidence type="ECO:0000313" key="3">
    <source>
        <dbReference type="EMBL" id="RDI59799.1"/>
    </source>
</evidence>
<accession>A0A370HMS1</accession>
<comment type="caution">
    <text evidence="3">The sequence shown here is derived from an EMBL/GenBank/DDBJ whole genome shotgun (WGS) entry which is preliminary data.</text>
</comment>
<keyword evidence="4" id="KW-1185">Reference proteome</keyword>
<sequence>MSPVLKLKMRFTTKALPVSRVAAAGLTVLLVANAAGCAEGSNPTRDLFAAVGAGPKVAQTPDFVASSRPEKLDFLPVGTSEPGRSTPARTADEVKAAEAELDALRAQNEAAGKAAAQLGGTPAPQPVPLPKTR</sequence>
<evidence type="ECO:0000256" key="2">
    <source>
        <dbReference type="SAM" id="SignalP"/>
    </source>
</evidence>
<organism evidence="3 4">
    <name type="scientific">Microvirga subterranea</name>
    <dbReference type="NCBI Taxonomy" id="186651"/>
    <lineage>
        <taxon>Bacteria</taxon>
        <taxon>Pseudomonadati</taxon>
        <taxon>Pseudomonadota</taxon>
        <taxon>Alphaproteobacteria</taxon>
        <taxon>Hyphomicrobiales</taxon>
        <taxon>Methylobacteriaceae</taxon>
        <taxon>Microvirga</taxon>
    </lineage>
</organism>
<dbReference type="EMBL" id="QQBB01000003">
    <property type="protein sequence ID" value="RDI59799.1"/>
    <property type="molecule type" value="Genomic_DNA"/>
</dbReference>
<name>A0A370HMS1_9HYPH</name>
<feature type="compositionally biased region" description="Pro residues" evidence="1">
    <location>
        <begin position="123"/>
        <end position="133"/>
    </location>
</feature>
<feature type="compositionally biased region" description="Low complexity" evidence="1">
    <location>
        <begin position="107"/>
        <end position="116"/>
    </location>
</feature>
<dbReference type="Proteomes" id="UP000254925">
    <property type="component" value="Unassembled WGS sequence"/>
</dbReference>
<feature type="region of interest" description="Disordered" evidence="1">
    <location>
        <begin position="68"/>
        <end position="94"/>
    </location>
</feature>
<keyword evidence="2" id="KW-0732">Signal</keyword>
<dbReference type="OrthoDB" id="8021074at2"/>
<feature type="chain" id="PRO_5016795668" description="Beta-barrel assembly complex subunit BamF" evidence="2">
    <location>
        <begin position="35"/>
        <end position="133"/>
    </location>
</feature>
<dbReference type="AlphaFoldDB" id="A0A370HMS1"/>
<feature type="region of interest" description="Disordered" evidence="1">
    <location>
        <begin position="107"/>
        <end position="133"/>
    </location>
</feature>